<evidence type="ECO:0000313" key="2">
    <source>
        <dbReference type="Proteomes" id="UP000233551"/>
    </source>
</evidence>
<gene>
    <name evidence="1" type="ORF">CRG98_020172</name>
</gene>
<name>A0A2I0JU57_PUNGR</name>
<sequence length="116" mass="12685">EVVDSSLQRPRLRDDCGQRRALAINLLSSSARSSRASASAAPAGFRLQPLAIDDVAREVSGLRQPHLPLDLQQPAWCWFGCGGQTGASLSDLPNRLRRYMMAKIGGWTILHPTIYA</sequence>
<keyword evidence="2" id="KW-1185">Reference proteome</keyword>
<comment type="caution">
    <text evidence="1">The sequence shown here is derived from an EMBL/GenBank/DDBJ whole genome shotgun (WGS) entry which is preliminary data.</text>
</comment>
<organism evidence="1 2">
    <name type="scientific">Punica granatum</name>
    <name type="common">Pomegranate</name>
    <dbReference type="NCBI Taxonomy" id="22663"/>
    <lineage>
        <taxon>Eukaryota</taxon>
        <taxon>Viridiplantae</taxon>
        <taxon>Streptophyta</taxon>
        <taxon>Embryophyta</taxon>
        <taxon>Tracheophyta</taxon>
        <taxon>Spermatophyta</taxon>
        <taxon>Magnoliopsida</taxon>
        <taxon>eudicotyledons</taxon>
        <taxon>Gunneridae</taxon>
        <taxon>Pentapetalae</taxon>
        <taxon>rosids</taxon>
        <taxon>malvids</taxon>
        <taxon>Myrtales</taxon>
        <taxon>Lythraceae</taxon>
        <taxon>Punica</taxon>
    </lineage>
</organism>
<accession>A0A2I0JU57</accession>
<dbReference type="AlphaFoldDB" id="A0A2I0JU57"/>
<proteinExistence type="predicted"/>
<dbReference type="EMBL" id="PGOL01001275">
    <property type="protein sequence ID" value="PKI59413.1"/>
    <property type="molecule type" value="Genomic_DNA"/>
</dbReference>
<reference evidence="1 2" key="1">
    <citation type="submission" date="2017-11" db="EMBL/GenBank/DDBJ databases">
        <title>De-novo sequencing of pomegranate (Punica granatum L.) genome.</title>
        <authorList>
            <person name="Akparov Z."/>
            <person name="Amiraslanov A."/>
            <person name="Hajiyeva S."/>
            <person name="Abbasov M."/>
            <person name="Kaur K."/>
            <person name="Hamwieh A."/>
            <person name="Solovyev V."/>
            <person name="Salamov A."/>
            <person name="Braich B."/>
            <person name="Kosarev P."/>
            <person name="Mahmoud A."/>
            <person name="Hajiyev E."/>
            <person name="Babayeva S."/>
            <person name="Izzatullayeva V."/>
            <person name="Mammadov A."/>
            <person name="Mammadov A."/>
            <person name="Sharifova S."/>
            <person name="Ojaghi J."/>
            <person name="Eynullazada K."/>
            <person name="Bayramov B."/>
            <person name="Abdulazimova A."/>
            <person name="Shahmuradov I."/>
        </authorList>
    </citation>
    <scope>NUCLEOTIDE SEQUENCE [LARGE SCALE GENOMIC DNA]</scope>
    <source>
        <strain evidence="2">cv. AG2017</strain>
        <tissue evidence="1">Leaf</tissue>
    </source>
</reference>
<feature type="non-terminal residue" evidence="1">
    <location>
        <position position="1"/>
    </location>
</feature>
<evidence type="ECO:0000313" key="1">
    <source>
        <dbReference type="EMBL" id="PKI59413.1"/>
    </source>
</evidence>
<protein>
    <submittedName>
        <fullName evidence="1">Uncharacterized protein</fullName>
    </submittedName>
</protein>
<dbReference type="Proteomes" id="UP000233551">
    <property type="component" value="Unassembled WGS sequence"/>
</dbReference>